<evidence type="ECO:0000256" key="2">
    <source>
        <dbReference type="SAM" id="Phobius"/>
    </source>
</evidence>
<proteinExistence type="predicted"/>
<dbReference type="Pfam" id="PF07596">
    <property type="entry name" value="SBP_bac_10"/>
    <property type="match status" value="1"/>
</dbReference>
<dbReference type="OrthoDB" id="255848at2"/>
<keyword evidence="2" id="KW-1133">Transmembrane helix</keyword>
<dbReference type="PANTHER" id="PTHR30093">
    <property type="entry name" value="GENERAL SECRETION PATHWAY PROTEIN G"/>
    <property type="match status" value="1"/>
</dbReference>
<dbReference type="PANTHER" id="PTHR30093:SF2">
    <property type="entry name" value="TYPE II SECRETION SYSTEM PROTEIN H"/>
    <property type="match status" value="1"/>
</dbReference>
<keyword evidence="5" id="KW-1185">Reference proteome</keyword>
<name>A0A517MPV2_9BACT</name>
<dbReference type="EMBL" id="CP036263">
    <property type="protein sequence ID" value="QDS96916.1"/>
    <property type="molecule type" value="Genomic_DNA"/>
</dbReference>
<feature type="transmembrane region" description="Helical" evidence="2">
    <location>
        <begin position="21"/>
        <end position="42"/>
    </location>
</feature>
<gene>
    <name evidence="4" type="ORF">HG15A2_01750</name>
</gene>
<keyword evidence="2" id="KW-0472">Membrane</keyword>
<evidence type="ECO:0000313" key="5">
    <source>
        <dbReference type="Proteomes" id="UP000319852"/>
    </source>
</evidence>
<sequence length="344" mass="37812">MNKNLHNTDDQLRIRRVGFTLVELLVVIAIIGVLVGLLLPAVQAAREAARRTQCTNNLKNIALSVHNYHDSHQELPPDRVISYGPTWLQLILPYLEQGSAADLWDDTLPGFYQQSYECRTHVVEIYLCPSRQRDSPLVKRAADSTSAESGATPDDGQEFEGAASDYTACQGTAILENGSLQAYPRPCPDERNGAFNQATWPGDGPYDANCNNQGVKWYEVNGRWSSQTSFRQITDGLSNTFLCGEVAKIMAERSHAYSTDYRYGAFVGYNYPMAEPDFQAQNFYGLRAGLGYTDSSFGSIHPGIVLFAAADASVNTMSLDTDPLILAAKASRDGGEVEYAVEPD</sequence>
<dbReference type="AlphaFoldDB" id="A0A517MPV2"/>
<dbReference type="KEGG" id="amob:HG15A2_01750"/>
<protein>
    <recommendedName>
        <fullName evidence="3">DUF1559 domain-containing protein</fullName>
    </recommendedName>
</protein>
<organism evidence="4 5">
    <name type="scientific">Adhaeretor mobilis</name>
    <dbReference type="NCBI Taxonomy" id="1930276"/>
    <lineage>
        <taxon>Bacteria</taxon>
        <taxon>Pseudomonadati</taxon>
        <taxon>Planctomycetota</taxon>
        <taxon>Planctomycetia</taxon>
        <taxon>Pirellulales</taxon>
        <taxon>Lacipirellulaceae</taxon>
        <taxon>Adhaeretor</taxon>
    </lineage>
</organism>
<dbReference type="InterPro" id="IPR011453">
    <property type="entry name" value="DUF1559"/>
</dbReference>
<evidence type="ECO:0000256" key="1">
    <source>
        <dbReference type="SAM" id="MobiDB-lite"/>
    </source>
</evidence>
<dbReference type="NCBIfam" id="TIGR02532">
    <property type="entry name" value="IV_pilin_GFxxxE"/>
    <property type="match status" value="1"/>
</dbReference>
<keyword evidence="2" id="KW-0812">Transmembrane</keyword>
<feature type="domain" description="DUF1559" evidence="3">
    <location>
        <begin position="43"/>
        <end position="323"/>
    </location>
</feature>
<dbReference type="Gene3D" id="3.30.700.10">
    <property type="entry name" value="Glycoprotein, Type 4 Pilin"/>
    <property type="match status" value="1"/>
</dbReference>
<evidence type="ECO:0000313" key="4">
    <source>
        <dbReference type="EMBL" id="QDS96916.1"/>
    </source>
</evidence>
<feature type="region of interest" description="Disordered" evidence="1">
    <location>
        <begin position="138"/>
        <end position="160"/>
    </location>
</feature>
<reference evidence="4 5" key="1">
    <citation type="submission" date="2019-02" db="EMBL/GenBank/DDBJ databases">
        <title>Deep-cultivation of Planctomycetes and their phenomic and genomic characterization uncovers novel biology.</title>
        <authorList>
            <person name="Wiegand S."/>
            <person name="Jogler M."/>
            <person name="Boedeker C."/>
            <person name="Pinto D."/>
            <person name="Vollmers J."/>
            <person name="Rivas-Marin E."/>
            <person name="Kohn T."/>
            <person name="Peeters S.H."/>
            <person name="Heuer A."/>
            <person name="Rast P."/>
            <person name="Oberbeckmann S."/>
            <person name="Bunk B."/>
            <person name="Jeske O."/>
            <person name="Meyerdierks A."/>
            <person name="Storesund J.E."/>
            <person name="Kallscheuer N."/>
            <person name="Luecker S."/>
            <person name="Lage O.M."/>
            <person name="Pohl T."/>
            <person name="Merkel B.J."/>
            <person name="Hornburger P."/>
            <person name="Mueller R.-W."/>
            <person name="Bruemmer F."/>
            <person name="Labrenz M."/>
            <person name="Spormann A.M."/>
            <person name="Op den Camp H."/>
            <person name="Overmann J."/>
            <person name="Amann R."/>
            <person name="Jetten M.S.M."/>
            <person name="Mascher T."/>
            <person name="Medema M.H."/>
            <person name="Devos D.P."/>
            <person name="Kaster A.-K."/>
            <person name="Ovreas L."/>
            <person name="Rohde M."/>
            <person name="Galperin M.Y."/>
            <person name="Jogler C."/>
        </authorList>
    </citation>
    <scope>NUCLEOTIDE SEQUENCE [LARGE SCALE GENOMIC DNA]</scope>
    <source>
        <strain evidence="4 5">HG15A2</strain>
    </source>
</reference>
<dbReference type="Pfam" id="PF07963">
    <property type="entry name" value="N_methyl"/>
    <property type="match status" value="1"/>
</dbReference>
<dbReference type="RefSeq" id="WP_145056892.1">
    <property type="nucleotide sequence ID" value="NZ_CP036263.1"/>
</dbReference>
<evidence type="ECO:0000259" key="3">
    <source>
        <dbReference type="Pfam" id="PF07596"/>
    </source>
</evidence>
<dbReference type="InterPro" id="IPR045584">
    <property type="entry name" value="Pilin-like"/>
</dbReference>
<dbReference type="InterPro" id="IPR012902">
    <property type="entry name" value="N_methyl_site"/>
</dbReference>
<accession>A0A517MPV2</accession>
<dbReference type="SUPFAM" id="SSF54523">
    <property type="entry name" value="Pili subunits"/>
    <property type="match status" value="1"/>
</dbReference>
<dbReference type="Proteomes" id="UP000319852">
    <property type="component" value="Chromosome"/>
</dbReference>